<gene>
    <name evidence="1" type="ORF">FHS57_000819</name>
</gene>
<protein>
    <recommendedName>
        <fullName evidence="3">RiboL-PSP-HEPN domain-containing protein</fullName>
    </recommendedName>
</protein>
<evidence type="ECO:0000313" key="2">
    <source>
        <dbReference type="Proteomes" id="UP000541352"/>
    </source>
</evidence>
<dbReference type="RefSeq" id="WP_183971598.1">
    <property type="nucleotide sequence ID" value="NZ_JACIBY010000001.1"/>
</dbReference>
<reference evidence="1 2" key="1">
    <citation type="submission" date="2020-08" db="EMBL/GenBank/DDBJ databases">
        <title>Genomic Encyclopedia of Type Strains, Phase IV (KMG-IV): sequencing the most valuable type-strain genomes for metagenomic binning, comparative biology and taxonomic classification.</title>
        <authorList>
            <person name="Goeker M."/>
        </authorList>
    </citation>
    <scope>NUCLEOTIDE SEQUENCE [LARGE SCALE GENOMIC DNA]</scope>
    <source>
        <strain evidence="1 2">DSM 17976</strain>
    </source>
</reference>
<evidence type="ECO:0008006" key="3">
    <source>
        <dbReference type="Google" id="ProtNLM"/>
    </source>
</evidence>
<evidence type="ECO:0000313" key="1">
    <source>
        <dbReference type="EMBL" id="MBB3836837.1"/>
    </source>
</evidence>
<keyword evidence="2" id="KW-1185">Reference proteome</keyword>
<accession>A0A7W6EP09</accession>
<comment type="caution">
    <text evidence="1">The sequence shown here is derived from an EMBL/GenBank/DDBJ whole genome shotgun (WGS) entry which is preliminary data.</text>
</comment>
<name>A0A7W6EP09_9BACT</name>
<sequence>MKQSQAYKEFKERTQEIFNFAVLVTLSVPVLKQNLKLFNDKKIKRLPDPDYFEPSVVYEISDDTILTLTEKGLPTDKIEKLKLLLNIPINSSEFKSKVIDAIGETDYKTYRNEIKRQSINYSENISNCTSNYQSKLATYLYFSTFSYFEAFVMDIAIELTNSIQTVDREKYLTDFQPTHDTISDIMKLDKDFDPRKIDRYKKFSNKLKIQGYINPERLLLSSLIDIYNNKIDNLKANEIPTFLEKTLLFKMTKDESDTFHSIRDNRNKIGHGAKHFNPHLNDVINANKFFKSLSDRIDKHVTLYFFKAKNYIDE</sequence>
<dbReference type="EMBL" id="JACIBY010000001">
    <property type="protein sequence ID" value="MBB3836837.1"/>
    <property type="molecule type" value="Genomic_DNA"/>
</dbReference>
<dbReference type="Proteomes" id="UP000541352">
    <property type="component" value="Unassembled WGS sequence"/>
</dbReference>
<dbReference type="AlphaFoldDB" id="A0A7W6EP09"/>
<organism evidence="1 2">
    <name type="scientific">Runella defluvii</name>
    <dbReference type="NCBI Taxonomy" id="370973"/>
    <lineage>
        <taxon>Bacteria</taxon>
        <taxon>Pseudomonadati</taxon>
        <taxon>Bacteroidota</taxon>
        <taxon>Cytophagia</taxon>
        <taxon>Cytophagales</taxon>
        <taxon>Spirosomataceae</taxon>
        <taxon>Runella</taxon>
    </lineage>
</organism>
<proteinExistence type="predicted"/>